<dbReference type="GO" id="GO:0035999">
    <property type="term" value="P:tetrahydrofolate interconversion"/>
    <property type="evidence" value="ECO:0007669"/>
    <property type="project" value="UniProtKB-UniPathway"/>
</dbReference>
<dbReference type="UniPathway" id="UPA00193"/>
<evidence type="ECO:0000256" key="4">
    <source>
        <dbReference type="ARBA" id="ARBA00022630"/>
    </source>
</evidence>
<dbReference type="InterPro" id="IPR003171">
    <property type="entry name" value="Mehydrof_redctse-like"/>
</dbReference>
<dbReference type="PANTHER" id="PTHR45754">
    <property type="entry name" value="METHYLENETETRAHYDROFOLATE REDUCTASE"/>
    <property type="match status" value="1"/>
</dbReference>
<comment type="similarity">
    <text evidence="3">Belongs to the methylenetetrahydrofolate reductase family.</text>
</comment>
<organism evidence="9 10">
    <name type="scientific">Auxenochlorella protothecoides</name>
    <name type="common">Green microalga</name>
    <name type="synonym">Chlorella protothecoides</name>
    <dbReference type="NCBI Taxonomy" id="3075"/>
    <lineage>
        <taxon>Eukaryota</taxon>
        <taxon>Viridiplantae</taxon>
        <taxon>Chlorophyta</taxon>
        <taxon>core chlorophytes</taxon>
        <taxon>Trebouxiophyceae</taxon>
        <taxon>Chlorellales</taxon>
        <taxon>Chlorellaceae</taxon>
        <taxon>Auxenochlorella</taxon>
    </lineage>
</organism>
<dbReference type="EMBL" id="QOKY01000184">
    <property type="protein sequence ID" value="RMZ54113.1"/>
    <property type="molecule type" value="Genomic_DNA"/>
</dbReference>
<accession>A0A3M7KUA7</accession>
<comment type="cofactor">
    <cofactor evidence="1">
        <name>FAD</name>
        <dbReference type="ChEBI" id="CHEBI:57692"/>
    </cofactor>
</comment>
<dbReference type="GO" id="GO:0009086">
    <property type="term" value="P:methionine biosynthetic process"/>
    <property type="evidence" value="ECO:0007669"/>
    <property type="project" value="TreeGrafter"/>
</dbReference>
<proteinExistence type="inferred from homology"/>
<keyword evidence="4" id="KW-0285">Flavoprotein</keyword>
<dbReference type="Proteomes" id="UP000279271">
    <property type="component" value="Unassembled WGS sequence"/>
</dbReference>
<dbReference type="SUPFAM" id="SSF51730">
    <property type="entry name" value="FAD-linked oxidoreductase"/>
    <property type="match status" value="1"/>
</dbReference>
<evidence type="ECO:0000256" key="8">
    <source>
        <dbReference type="RuleBase" id="RU004254"/>
    </source>
</evidence>
<dbReference type="InterPro" id="IPR029041">
    <property type="entry name" value="FAD-linked_oxidoreductase-like"/>
</dbReference>
<comment type="caution">
    <text evidence="9">The sequence shown here is derived from an EMBL/GenBank/DDBJ whole genome shotgun (WGS) entry which is preliminary data.</text>
</comment>
<evidence type="ECO:0000256" key="2">
    <source>
        <dbReference type="ARBA" id="ARBA00004777"/>
    </source>
</evidence>
<dbReference type="GO" id="GO:0005829">
    <property type="term" value="C:cytosol"/>
    <property type="evidence" value="ECO:0007669"/>
    <property type="project" value="TreeGrafter"/>
</dbReference>
<dbReference type="Gene3D" id="3.20.20.220">
    <property type="match status" value="1"/>
</dbReference>
<evidence type="ECO:0000256" key="3">
    <source>
        <dbReference type="ARBA" id="ARBA00006743"/>
    </source>
</evidence>
<keyword evidence="5" id="KW-0274">FAD</keyword>
<dbReference type="PANTHER" id="PTHR45754:SF3">
    <property type="entry name" value="METHYLENETETRAHYDROFOLATE REDUCTASE (NADPH)"/>
    <property type="match status" value="1"/>
</dbReference>
<dbReference type="Pfam" id="PF02219">
    <property type="entry name" value="MTHFR"/>
    <property type="match status" value="1"/>
</dbReference>
<sequence length="323" mass="35466">MSKIIDTLNAYIERGQPFYSFEFFPPKTDEGVRNLQERQRRMVKLGPAFCDITWGAGGSTADVTLEVAGAMQQEIGMNTMMHLTCTNMSIEKLHESLEKAKSMGIRNILALRGDPPKGETSFTAVDGGFACALDLVKYIRQEYGDYFGICVSGYPETHPDLIVDDPVAMEANYRSDLAYLKAKVEAGADFIITQLFYDVDCFLAFVRDCRVEGIAVPILPGLMPLMTYGGFKRMTAFCKTRVPAHIAATVEALKDNDEAIKAYGISLGTLMAQRLLDAGAPGIHMYTLNLEKSAVGILQHVGLVKVEPEAEEAEEPQRLAATA</sequence>
<reference evidence="10" key="1">
    <citation type="journal article" date="2018" name="Algal Res.">
        <title>Characterization of plant carbon substrate utilization by Auxenochlorella protothecoides.</title>
        <authorList>
            <person name="Vogler B.W."/>
            <person name="Starkenburg S.R."/>
            <person name="Sudasinghe N."/>
            <person name="Schambach J.Y."/>
            <person name="Rollin J.A."/>
            <person name="Pattathil S."/>
            <person name="Barry A.N."/>
        </authorList>
    </citation>
    <scope>NUCLEOTIDE SEQUENCE [LARGE SCALE GENOMIC DNA]</scope>
    <source>
        <strain evidence="10">UTEX 25</strain>
    </source>
</reference>
<evidence type="ECO:0000256" key="6">
    <source>
        <dbReference type="ARBA" id="ARBA00022857"/>
    </source>
</evidence>
<dbReference type="GO" id="GO:0004489">
    <property type="term" value="F:methylenetetrahydrofolate reductase [NAD(P)H] activity"/>
    <property type="evidence" value="ECO:0007669"/>
    <property type="project" value="InterPro"/>
</dbReference>
<dbReference type="AlphaFoldDB" id="A0A3M7KUA7"/>
<dbReference type="FunFam" id="3.20.20.220:FF:000002">
    <property type="entry name" value="Methylenetetrahydrofolate reductase"/>
    <property type="match status" value="1"/>
</dbReference>
<keyword evidence="7" id="KW-0560">Oxidoreductase</keyword>
<evidence type="ECO:0000256" key="7">
    <source>
        <dbReference type="ARBA" id="ARBA00023002"/>
    </source>
</evidence>
<dbReference type="CDD" id="cd00537">
    <property type="entry name" value="MTHFR"/>
    <property type="match status" value="1"/>
</dbReference>
<name>A0A3M7KUA7_AUXPR</name>
<keyword evidence="6" id="KW-0521">NADP</keyword>
<evidence type="ECO:0000256" key="1">
    <source>
        <dbReference type="ARBA" id="ARBA00001974"/>
    </source>
</evidence>
<gene>
    <name evidence="9" type="ORF">APUTEX25_002690</name>
</gene>
<protein>
    <submittedName>
        <fullName evidence="9">Uncharacterized protein</fullName>
    </submittedName>
</protein>
<dbReference type="InterPro" id="IPR004621">
    <property type="entry name" value="Fadh2_euk"/>
</dbReference>
<evidence type="ECO:0000313" key="9">
    <source>
        <dbReference type="EMBL" id="RMZ54113.1"/>
    </source>
</evidence>
<dbReference type="GO" id="GO:0071949">
    <property type="term" value="F:FAD binding"/>
    <property type="evidence" value="ECO:0007669"/>
    <property type="project" value="TreeGrafter"/>
</dbReference>
<dbReference type="NCBIfam" id="TIGR00677">
    <property type="entry name" value="fadh2_euk"/>
    <property type="match status" value="1"/>
</dbReference>
<comment type="pathway">
    <text evidence="2 8">One-carbon metabolism; tetrahydrofolate interconversion.</text>
</comment>
<evidence type="ECO:0000256" key="5">
    <source>
        <dbReference type="ARBA" id="ARBA00022827"/>
    </source>
</evidence>
<evidence type="ECO:0000313" key="10">
    <source>
        <dbReference type="Proteomes" id="UP000279271"/>
    </source>
</evidence>